<dbReference type="PANTHER" id="PTHR43963">
    <property type="entry name" value="CARBONYL REDUCTASE 1-RELATED"/>
    <property type="match status" value="1"/>
</dbReference>
<reference evidence="4 5" key="1">
    <citation type="submission" date="2019-10" db="EMBL/GenBank/DDBJ databases">
        <authorList>
            <person name="Palmer J.M."/>
        </authorList>
    </citation>
    <scope>NUCLEOTIDE SEQUENCE [LARGE SCALE GENOMIC DNA]</scope>
    <source>
        <strain evidence="4 5">TWF730</strain>
    </source>
</reference>
<name>A0AAV9VMQ3_9PEZI</name>
<comment type="caution">
    <text evidence="4">The sequence shown here is derived from an EMBL/GenBank/DDBJ whole genome shotgun (WGS) entry which is preliminary data.</text>
</comment>
<organism evidence="4 5">
    <name type="scientific">Orbilia blumenaviensis</name>
    <dbReference type="NCBI Taxonomy" id="1796055"/>
    <lineage>
        <taxon>Eukaryota</taxon>
        <taxon>Fungi</taxon>
        <taxon>Dikarya</taxon>
        <taxon>Ascomycota</taxon>
        <taxon>Pezizomycotina</taxon>
        <taxon>Orbiliomycetes</taxon>
        <taxon>Orbiliales</taxon>
        <taxon>Orbiliaceae</taxon>
        <taxon>Orbilia</taxon>
    </lineage>
</organism>
<dbReference type="EMBL" id="JAVHNS010000001">
    <property type="protein sequence ID" value="KAK6362946.1"/>
    <property type="molecule type" value="Genomic_DNA"/>
</dbReference>
<evidence type="ECO:0000313" key="5">
    <source>
        <dbReference type="Proteomes" id="UP001373714"/>
    </source>
</evidence>
<keyword evidence="2" id="KW-0521">NADP</keyword>
<gene>
    <name evidence="4" type="ORF">TWF730_000397</name>
</gene>
<dbReference type="InterPro" id="IPR036291">
    <property type="entry name" value="NAD(P)-bd_dom_sf"/>
</dbReference>
<keyword evidence="3" id="KW-0560">Oxidoreductase</keyword>
<protein>
    <submittedName>
        <fullName evidence="4">Uncharacterized protein</fullName>
    </submittedName>
</protein>
<dbReference type="Proteomes" id="UP001373714">
    <property type="component" value="Unassembled WGS sequence"/>
</dbReference>
<evidence type="ECO:0000313" key="4">
    <source>
        <dbReference type="EMBL" id="KAK6362946.1"/>
    </source>
</evidence>
<accession>A0AAV9VMQ3</accession>
<dbReference type="PANTHER" id="PTHR43963:SF6">
    <property type="entry name" value="CHAIN DEHYDROGENASE FAMILY PROTEIN, PUTATIVE (AFU_ORTHOLOGUE AFUA_3G15350)-RELATED"/>
    <property type="match status" value="1"/>
</dbReference>
<dbReference type="AlphaFoldDB" id="A0AAV9VMQ3"/>
<sequence>MLGPTKLVVVTDSLKGAGYRIVCAMLQNTRQPLTIYMTGSSSRHDDLNVQFQHDPATMEALKKSGSIIKTARVDLDFSGSIKAFRDHLQDTYGASHGAKPLSVLINAPAARSGNAQVSAGRMYFGSKNLTRLLLPIMKRTGDSRIVNVSVDGGQAGYWIPSRELVDSFKLRNLTEKRLDNLMQKFQTDGSNGKLVEAGWSRPSKSLKRDTAPYVIPKIALAAYTFILAKENPGFLINASGGDSWRLANPVYSGALTPTFLALGDLEGRTGGFWIGGKRVDWDTGKPIES</sequence>
<evidence type="ECO:0000256" key="1">
    <source>
        <dbReference type="ARBA" id="ARBA00006484"/>
    </source>
</evidence>
<proteinExistence type="inferred from homology"/>
<evidence type="ECO:0000256" key="3">
    <source>
        <dbReference type="ARBA" id="ARBA00023002"/>
    </source>
</evidence>
<keyword evidence="5" id="KW-1185">Reference proteome</keyword>
<dbReference type="SUPFAM" id="SSF51735">
    <property type="entry name" value="NAD(P)-binding Rossmann-fold domains"/>
    <property type="match status" value="1"/>
</dbReference>
<comment type="similarity">
    <text evidence="1">Belongs to the short-chain dehydrogenases/reductases (SDR) family.</text>
</comment>
<evidence type="ECO:0000256" key="2">
    <source>
        <dbReference type="ARBA" id="ARBA00022857"/>
    </source>
</evidence>
<dbReference type="GO" id="GO:0016491">
    <property type="term" value="F:oxidoreductase activity"/>
    <property type="evidence" value="ECO:0007669"/>
    <property type="project" value="UniProtKB-KW"/>
</dbReference>
<dbReference type="Gene3D" id="3.40.50.720">
    <property type="entry name" value="NAD(P)-binding Rossmann-like Domain"/>
    <property type="match status" value="1"/>
</dbReference>